<dbReference type="SUPFAM" id="SSF53448">
    <property type="entry name" value="Nucleotide-diphospho-sugar transferases"/>
    <property type="match status" value="1"/>
</dbReference>
<reference evidence="3 4" key="1">
    <citation type="submission" date="2019-07" db="EMBL/GenBank/DDBJ databases">
        <title>Bifidobacterium asteroides genomes.</title>
        <authorList>
            <person name="Zheng H."/>
        </authorList>
    </citation>
    <scope>NUCLEOTIDE SEQUENCE [LARGE SCALE GENOMIC DNA]</scope>
    <source>
        <strain evidence="3 4">W8102</strain>
    </source>
</reference>
<dbReference type="GO" id="GO:0016740">
    <property type="term" value="F:transferase activity"/>
    <property type="evidence" value="ECO:0007669"/>
    <property type="project" value="UniProtKB-KW"/>
</dbReference>
<dbReference type="Gene3D" id="3.90.550.10">
    <property type="entry name" value="Spore Coat Polysaccharide Biosynthesis Protein SpsA, Chain A"/>
    <property type="match status" value="1"/>
</dbReference>
<dbReference type="Proteomes" id="UP000316508">
    <property type="component" value="Unassembled WGS sequence"/>
</dbReference>
<accession>A0A556R1E0</accession>
<feature type="domain" description="Glycosyltransferase 2-like" evidence="2">
    <location>
        <begin position="49"/>
        <end position="135"/>
    </location>
</feature>
<dbReference type="Pfam" id="PF00535">
    <property type="entry name" value="Glycos_transf_2"/>
    <property type="match status" value="1"/>
</dbReference>
<feature type="region of interest" description="Disordered" evidence="1">
    <location>
        <begin position="10"/>
        <end position="32"/>
    </location>
</feature>
<dbReference type="PANTHER" id="PTHR10859">
    <property type="entry name" value="GLYCOSYL TRANSFERASE"/>
    <property type="match status" value="1"/>
</dbReference>
<gene>
    <name evidence="3" type="ORF">FPK30_07330</name>
</gene>
<comment type="caution">
    <text evidence="3">The sequence shown here is derived from an EMBL/GenBank/DDBJ whole genome shotgun (WGS) entry which is preliminary data.</text>
</comment>
<dbReference type="GO" id="GO:0006487">
    <property type="term" value="P:protein N-linked glycosylation"/>
    <property type="evidence" value="ECO:0007669"/>
    <property type="project" value="TreeGrafter"/>
</dbReference>
<dbReference type="AlphaFoldDB" id="A0A556R1E0"/>
<protein>
    <submittedName>
        <fullName evidence="3">Glycosyltransferase</fullName>
    </submittedName>
</protein>
<dbReference type="PANTHER" id="PTHR10859:SF91">
    <property type="entry name" value="DOLICHYL-PHOSPHATE BETA-GLUCOSYLTRANSFERASE"/>
    <property type="match status" value="1"/>
</dbReference>
<keyword evidence="3" id="KW-0808">Transferase</keyword>
<dbReference type="InterPro" id="IPR029044">
    <property type="entry name" value="Nucleotide-diphossugar_trans"/>
</dbReference>
<feature type="compositionally biased region" description="Polar residues" evidence="1">
    <location>
        <begin position="13"/>
        <end position="26"/>
    </location>
</feature>
<dbReference type="EMBL" id="VMHK01000006">
    <property type="protein sequence ID" value="TSJ82713.1"/>
    <property type="molecule type" value="Genomic_DNA"/>
</dbReference>
<evidence type="ECO:0000256" key="1">
    <source>
        <dbReference type="SAM" id="MobiDB-lite"/>
    </source>
</evidence>
<name>A0A556R1E0_9BIFI</name>
<organism evidence="3 4">
    <name type="scientific">Bifidobacterium apousia</name>
    <dbReference type="NCBI Taxonomy" id="2750996"/>
    <lineage>
        <taxon>Bacteria</taxon>
        <taxon>Bacillati</taxon>
        <taxon>Actinomycetota</taxon>
        <taxon>Actinomycetes</taxon>
        <taxon>Bifidobacteriales</taxon>
        <taxon>Bifidobacteriaceae</taxon>
        <taxon>Bifidobacterium</taxon>
    </lineage>
</organism>
<proteinExistence type="predicted"/>
<keyword evidence="4" id="KW-1185">Reference proteome</keyword>
<evidence type="ECO:0000313" key="4">
    <source>
        <dbReference type="Proteomes" id="UP000316508"/>
    </source>
</evidence>
<sequence length="223" mass="24576">MNATNILERDIARQSNVPGRRSSGSGQIPEGEVDSPIYYGSPAAVDADIVIPIYNEEVQLADSVSTLCSFLDRHARDLTPFSWNVVIADNASTDASWQIAKALCDWCPNQVRVLHLVRKGRGYALKQAWLSSRGQSSHIWTWTYPLTSALRAALFFPRSRAGPTSPLARVLCGSLRSLAPPNVNSFRAPTTSCSAHIWRSPSMMPSAVSRPLLPRLHMSCCRR</sequence>
<evidence type="ECO:0000313" key="3">
    <source>
        <dbReference type="EMBL" id="TSJ82713.1"/>
    </source>
</evidence>
<evidence type="ECO:0000259" key="2">
    <source>
        <dbReference type="Pfam" id="PF00535"/>
    </source>
</evidence>
<dbReference type="InterPro" id="IPR001173">
    <property type="entry name" value="Glyco_trans_2-like"/>
</dbReference>